<evidence type="ECO:0000256" key="2">
    <source>
        <dbReference type="ARBA" id="ARBA00022448"/>
    </source>
</evidence>
<keyword evidence="4" id="KW-0574">Periplasm</keyword>
<evidence type="ECO:0000256" key="1">
    <source>
        <dbReference type="ARBA" id="ARBA00004418"/>
    </source>
</evidence>
<comment type="caution">
    <text evidence="6">The sequence shown here is derived from an EMBL/GenBank/DDBJ whole genome shotgun (WGS) entry which is preliminary data.</text>
</comment>
<keyword evidence="2" id="KW-0813">Transport</keyword>
<evidence type="ECO:0000256" key="3">
    <source>
        <dbReference type="ARBA" id="ARBA00022729"/>
    </source>
</evidence>
<protein>
    <submittedName>
        <fullName evidence="6">Uncharacterized protein</fullName>
    </submittedName>
</protein>
<feature type="signal peptide" evidence="5">
    <location>
        <begin position="1"/>
        <end position="20"/>
    </location>
</feature>
<proteinExistence type="predicted"/>
<dbReference type="PANTHER" id="PTHR30222:SF17">
    <property type="entry name" value="SPERMIDINE_PUTRESCINE-BINDING PERIPLASMIC PROTEIN"/>
    <property type="match status" value="1"/>
</dbReference>
<dbReference type="InterPro" id="IPR001188">
    <property type="entry name" value="Sperm_putr-bd"/>
</dbReference>
<evidence type="ECO:0000313" key="6">
    <source>
        <dbReference type="EMBL" id="MCQ4632623.1"/>
    </source>
</evidence>
<keyword evidence="3 5" id="KW-0732">Signal</keyword>
<evidence type="ECO:0000256" key="5">
    <source>
        <dbReference type="SAM" id="SignalP"/>
    </source>
</evidence>
<organism evidence="6 7">
    <name type="scientific">Shinella lacus</name>
    <dbReference type="NCBI Taxonomy" id="2654216"/>
    <lineage>
        <taxon>Bacteria</taxon>
        <taxon>Pseudomonadati</taxon>
        <taxon>Pseudomonadota</taxon>
        <taxon>Alphaproteobacteria</taxon>
        <taxon>Hyphomicrobiales</taxon>
        <taxon>Rhizobiaceae</taxon>
        <taxon>Shinella</taxon>
    </lineage>
</organism>
<reference evidence="6" key="1">
    <citation type="submission" date="2021-07" db="EMBL/GenBank/DDBJ databases">
        <title>Shinella sp. nov., a novel member of the genus Shinella from water.</title>
        <authorList>
            <person name="Deng Y."/>
        </authorList>
    </citation>
    <scope>NUCLEOTIDE SEQUENCE</scope>
    <source>
        <strain evidence="6">CPCC 100929</strain>
    </source>
</reference>
<name>A0ABT1RBQ0_9HYPH</name>
<dbReference type="Proteomes" id="UP000996601">
    <property type="component" value="Unassembled WGS sequence"/>
</dbReference>
<keyword evidence="7" id="KW-1185">Reference proteome</keyword>
<evidence type="ECO:0000313" key="7">
    <source>
        <dbReference type="Proteomes" id="UP000996601"/>
    </source>
</evidence>
<accession>A0ABT1RBQ0</accession>
<gene>
    <name evidence="6" type="ORF">GB927_021450</name>
</gene>
<feature type="chain" id="PRO_5046270430" evidence="5">
    <location>
        <begin position="21"/>
        <end position="87"/>
    </location>
</feature>
<dbReference type="EMBL" id="WHSB02000008">
    <property type="protein sequence ID" value="MCQ4632623.1"/>
    <property type="molecule type" value="Genomic_DNA"/>
</dbReference>
<sequence length="87" mass="9735">MKKYLAATALALCFATAAHAEGQLNIYAWAESISPALIEKFSKENDVKVNVDSFTSNEDLLTKLQAGAAILCWKFQPAFRAWLWARR</sequence>
<evidence type="ECO:0000256" key="4">
    <source>
        <dbReference type="ARBA" id="ARBA00022764"/>
    </source>
</evidence>
<comment type="subcellular location">
    <subcellularLocation>
        <location evidence="1">Periplasm</location>
    </subcellularLocation>
</comment>
<dbReference type="PRINTS" id="PR00909">
    <property type="entry name" value="SPERMDNBNDNG"/>
</dbReference>
<dbReference type="Gene3D" id="3.40.190.10">
    <property type="entry name" value="Periplasmic binding protein-like II"/>
    <property type="match status" value="1"/>
</dbReference>
<dbReference type="RefSeq" id="WP_256119250.1">
    <property type="nucleotide sequence ID" value="NZ_WHSB02000008.1"/>
</dbReference>
<dbReference type="SUPFAM" id="SSF53850">
    <property type="entry name" value="Periplasmic binding protein-like II"/>
    <property type="match status" value="1"/>
</dbReference>
<dbReference type="PANTHER" id="PTHR30222">
    <property type="entry name" value="SPERMIDINE/PUTRESCINE-BINDING PERIPLASMIC PROTEIN"/>
    <property type="match status" value="1"/>
</dbReference>